<gene>
    <name evidence="14" type="ORF">ACFQ21_19935</name>
</gene>
<keyword evidence="7" id="KW-0630">Potassium</keyword>
<feature type="transmembrane region" description="Helical" evidence="13">
    <location>
        <begin position="82"/>
        <end position="103"/>
    </location>
</feature>
<evidence type="ECO:0000256" key="11">
    <source>
        <dbReference type="ARBA" id="ARBA00023303"/>
    </source>
</evidence>
<proteinExistence type="inferred from homology"/>
<keyword evidence="4" id="KW-0633">Potassium transport</keyword>
<evidence type="ECO:0000256" key="5">
    <source>
        <dbReference type="ARBA" id="ARBA00022692"/>
    </source>
</evidence>
<keyword evidence="10 13" id="KW-0472">Membrane</keyword>
<comment type="subcellular location">
    <subcellularLocation>
        <location evidence="1">Membrane</location>
        <topology evidence="1">Multi-pass membrane protein</topology>
    </subcellularLocation>
</comment>
<evidence type="ECO:0000256" key="10">
    <source>
        <dbReference type="ARBA" id="ARBA00023136"/>
    </source>
</evidence>
<feature type="transmembrane region" description="Helical" evidence="13">
    <location>
        <begin position="12"/>
        <end position="31"/>
    </location>
</feature>
<keyword evidence="11" id="KW-0407">Ion channel</keyword>
<evidence type="ECO:0000313" key="15">
    <source>
        <dbReference type="Proteomes" id="UP001597112"/>
    </source>
</evidence>
<feature type="transmembrane region" description="Helical" evidence="13">
    <location>
        <begin position="51"/>
        <end position="70"/>
    </location>
</feature>
<evidence type="ECO:0000256" key="1">
    <source>
        <dbReference type="ARBA" id="ARBA00004141"/>
    </source>
</evidence>
<reference evidence="15" key="1">
    <citation type="journal article" date="2019" name="Int. J. Syst. Evol. Microbiol.">
        <title>The Global Catalogue of Microorganisms (GCM) 10K type strain sequencing project: providing services to taxonomists for standard genome sequencing and annotation.</title>
        <authorList>
            <consortium name="The Broad Institute Genomics Platform"/>
            <consortium name="The Broad Institute Genome Sequencing Center for Infectious Disease"/>
            <person name="Wu L."/>
            <person name="Ma J."/>
        </authorList>
    </citation>
    <scope>NUCLEOTIDE SEQUENCE [LARGE SCALE GENOMIC DNA]</scope>
    <source>
        <strain evidence="15">CCUG 58938</strain>
    </source>
</reference>
<dbReference type="PANTHER" id="PTHR31462">
    <property type="entry name" value="ENDOSOMAL/LYSOSOMAL POTASSIUM CHANNEL TMEM175"/>
    <property type="match status" value="1"/>
</dbReference>
<evidence type="ECO:0000256" key="9">
    <source>
        <dbReference type="ARBA" id="ARBA00023065"/>
    </source>
</evidence>
<name>A0ABW3K8T7_9BACT</name>
<evidence type="ECO:0000256" key="2">
    <source>
        <dbReference type="ARBA" id="ARBA00006920"/>
    </source>
</evidence>
<keyword evidence="6" id="KW-0631">Potassium channel</keyword>
<evidence type="ECO:0000256" key="3">
    <source>
        <dbReference type="ARBA" id="ARBA00022448"/>
    </source>
</evidence>
<comment type="similarity">
    <text evidence="2">Belongs to the TMEM175 family.</text>
</comment>
<keyword evidence="9" id="KW-0406">Ion transport</keyword>
<dbReference type="Pfam" id="PF06736">
    <property type="entry name" value="TMEM175"/>
    <property type="match status" value="1"/>
</dbReference>
<evidence type="ECO:0000256" key="8">
    <source>
        <dbReference type="ARBA" id="ARBA00022989"/>
    </source>
</evidence>
<accession>A0ABW3K8T7</accession>
<evidence type="ECO:0000256" key="6">
    <source>
        <dbReference type="ARBA" id="ARBA00022826"/>
    </source>
</evidence>
<evidence type="ECO:0000313" key="14">
    <source>
        <dbReference type="EMBL" id="MFD1001611.1"/>
    </source>
</evidence>
<keyword evidence="8 13" id="KW-1133">Transmembrane helix</keyword>
<dbReference type="InterPro" id="IPR010617">
    <property type="entry name" value="TMEM175-like"/>
</dbReference>
<keyword evidence="5 13" id="KW-0812">Transmembrane</keyword>
<dbReference type="Proteomes" id="UP001597112">
    <property type="component" value="Unassembled WGS sequence"/>
</dbReference>
<sequence>METDKMTSWLEAFSGGVFGFAITLLVLDIHVPSVTGSESLFQLLAADWPTYIAFLIGFFAILICWINHHFMFSYIHKGNSKLLLLNGFKLLVVTFTPFATALLSK</sequence>
<organism evidence="14 15">
    <name type="scientific">Ohtaekwangia kribbensis</name>
    <dbReference type="NCBI Taxonomy" id="688913"/>
    <lineage>
        <taxon>Bacteria</taxon>
        <taxon>Pseudomonadati</taxon>
        <taxon>Bacteroidota</taxon>
        <taxon>Cytophagia</taxon>
        <taxon>Cytophagales</taxon>
        <taxon>Fulvivirgaceae</taxon>
        <taxon>Ohtaekwangia</taxon>
    </lineage>
</organism>
<evidence type="ECO:0000256" key="4">
    <source>
        <dbReference type="ARBA" id="ARBA00022538"/>
    </source>
</evidence>
<evidence type="ECO:0000256" key="7">
    <source>
        <dbReference type="ARBA" id="ARBA00022958"/>
    </source>
</evidence>
<protein>
    <submittedName>
        <fullName evidence="14">TMEM175 family protein</fullName>
    </submittedName>
</protein>
<dbReference type="RefSeq" id="WP_377581671.1">
    <property type="nucleotide sequence ID" value="NZ_JBHTKA010000007.1"/>
</dbReference>
<keyword evidence="3" id="KW-0813">Transport</keyword>
<comment type="catalytic activity">
    <reaction evidence="12">
        <text>K(+)(in) = K(+)(out)</text>
        <dbReference type="Rhea" id="RHEA:29463"/>
        <dbReference type="ChEBI" id="CHEBI:29103"/>
    </reaction>
</comment>
<evidence type="ECO:0000256" key="13">
    <source>
        <dbReference type="SAM" id="Phobius"/>
    </source>
</evidence>
<dbReference type="EMBL" id="JBHTKA010000007">
    <property type="protein sequence ID" value="MFD1001611.1"/>
    <property type="molecule type" value="Genomic_DNA"/>
</dbReference>
<dbReference type="PANTHER" id="PTHR31462:SF5">
    <property type="entry name" value="ENDOSOMAL_LYSOSOMAL PROTON CHANNEL TMEM175"/>
    <property type="match status" value="1"/>
</dbReference>
<comment type="caution">
    <text evidence="14">The sequence shown here is derived from an EMBL/GenBank/DDBJ whole genome shotgun (WGS) entry which is preliminary data.</text>
</comment>
<evidence type="ECO:0000256" key="12">
    <source>
        <dbReference type="ARBA" id="ARBA00034430"/>
    </source>
</evidence>
<keyword evidence="15" id="KW-1185">Reference proteome</keyword>